<dbReference type="PROSITE" id="PS51163">
    <property type="entry name" value="YRDC"/>
    <property type="match status" value="1"/>
</dbReference>
<dbReference type="Gene3D" id="3.90.870.50">
    <property type="match status" value="1"/>
</dbReference>
<dbReference type="Pfam" id="PF17788">
    <property type="entry name" value="HypF_C"/>
    <property type="match status" value="1"/>
</dbReference>
<dbReference type="Gene3D" id="3.30.420.40">
    <property type="match status" value="1"/>
</dbReference>
<dbReference type="Gene3D" id="3.30.110.120">
    <property type="match status" value="1"/>
</dbReference>
<proteinExistence type="inferred from homology"/>
<dbReference type="PANTHER" id="PTHR42959:SF1">
    <property type="entry name" value="CARBAMOYLTRANSFERASE HYPF"/>
    <property type="match status" value="1"/>
</dbReference>
<dbReference type="InterPro" id="IPR001792">
    <property type="entry name" value="Acylphosphatase-like_dom"/>
</dbReference>
<name>B2KBC6_ELUMP</name>
<evidence type="ECO:0000256" key="1">
    <source>
        <dbReference type="ARBA" id="ARBA00004711"/>
    </source>
</evidence>
<dbReference type="InterPro" id="IPR006070">
    <property type="entry name" value="Sua5-like_dom"/>
</dbReference>
<evidence type="ECO:0000256" key="5">
    <source>
        <dbReference type="ARBA" id="ARBA00022771"/>
    </source>
</evidence>
<dbReference type="SUPFAM" id="SSF53067">
    <property type="entry name" value="Actin-like ATPase domain"/>
    <property type="match status" value="1"/>
</dbReference>
<dbReference type="InterPro" id="IPR055128">
    <property type="entry name" value="HypF_C_2"/>
</dbReference>
<comment type="pathway">
    <text evidence="1">Protein modification; [NiFe] hydrogenase maturation.</text>
</comment>
<evidence type="ECO:0000256" key="4">
    <source>
        <dbReference type="ARBA" id="ARBA00022723"/>
    </source>
</evidence>
<dbReference type="InterPro" id="IPR017968">
    <property type="entry name" value="Acylphosphatase_CS"/>
</dbReference>
<evidence type="ECO:0000259" key="11">
    <source>
        <dbReference type="PROSITE" id="PS51163"/>
    </source>
</evidence>
<dbReference type="NCBIfam" id="TIGR00143">
    <property type="entry name" value="hypF"/>
    <property type="match status" value="1"/>
</dbReference>
<dbReference type="GO" id="GO:0051604">
    <property type="term" value="P:protein maturation"/>
    <property type="evidence" value="ECO:0007669"/>
    <property type="project" value="TreeGrafter"/>
</dbReference>
<dbReference type="GO" id="GO:0003725">
    <property type="term" value="F:double-stranded RNA binding"/>
    <property type="evidence" value="ECO:0007669"/>
    <property type="project" value="InterPro"/>
</dbReference>
<feature type="domain" description="YrdC-like" evidence="11">
    <location>
        <begin position="198"/>
        <end position="381"/>
    </location>
</feature>
<dbReference type="SUPFAM" id="SSF55821">
    <property type="entry name" value="YrdC/RibB"/>
    <property type="match status" value="1"/>
</dbReference>
<feature type="active site" evidence="9">
    <location>
        <position position="18"/>
    </location>
</feature>
<evidence type="ECO:0000256" key="2">
    <source>
        <dbReference type="ARBA" id="ARBA00008097"/>
    </source>
</evidence>
<dbReference type="PIRSF" id="PIRSF006256">
    <property type="entry name" value="CMPcnvr_hdrg_mat"/>
    <property type="match status" value="1"/>
</dbReference>
<dbReference type="Pfam" id="PF07503">
    <property type="entry name" value="zf-HYPF"/>
    <property type="match status" value="2"/>
</dbReference>
<dbReference type="Gene3D" id="3.30.420.360">
    <property type="match status" value="1"/>
</dbReference>
<dbReference type="Pfam" id="PF22521">
    <property type="entry name" value="HypF_C_2"/>
    <property type="match status" value="1"/>
</dbReference>
<keyword evidence="4" id="KW-0479">Metal-binding</keyword>
<reference evidence="12 13" key="1">
    <citation type="journal article" date="2009" name="Appl. Environ. Microbiol.">
        <title>Genomic analysis of 'Elusimicrobium minutum,' the first cultivated representative of the phylum 'Elusimicrobia' (formerly termite group 1).</title>
        <authorList>
            <person name="Herlemann D.P.R."/>
            <person name="Geissinger O."/>
            <person name="Ikeda-Ohtsubo W."/>
            <person name="Kunin V."/>
            <person name="Sun H."/>
            <person name="Lapidus A."/>
            <person name="Hugenholtz P."/>
            <person name="Brune A."/>
        </authorList>
    </citation>
    <scope>NUCLEOTIDE SEQUENCE [LARGE SCALE GENOMIC DNA]</scope>
    <source>
        <strain evidence="12 13">Pei191</strain>
    </source>
</reference>
<dbReference type="PANTHER" id="PTHR42959">
    <property type="entry name" value="CARBAMOYLTRANSFERASE"/>
    <property type="match status" value="1"/>
</dbReference>
<dbReference type="STRING" id="445932.Emin_0391"/>
<keyword evidence="3" id="KW-0436">Ligase</keyword>
<dbReference type="GO" id="GO:0016743">
    <property type="term" value="F:carboxyl- or carbamoyltransferase activity"/>
    <property type="evidence" value="ECO:0007669"/>
    <property type="project" value="UniProtKB-UniRule"/>
</dbReference>
<dbReference type="GO" id="GO:0016874">
    <property type="term" value="F:ligase activity"/>
    <property type="evidence" value="ECO:0007669"/>
    <property type="project" value="UniProtKB-UniRule"/>
</dbReference>
<evidence type="ECO:0000259" key="10">
    <source>
        <dbReference type="PROSITE" id="PS51160"/>
    </source>
</evidence>
<dbReference type="GO" id="GO:0008270">
    <property type="term" value="F:zinc ion binding"/>
    <property type="evidence" value="ECO:0007669"/>
    <property type="project" value="UniProtKB-KW"/>
</dbReference>
<dbReference type="Pfam" id="PF00708">
    <property type="entry name" value="Acylphosphatase"/>
    <property type="match status" value="1"/>
</dbReference>
<dbReference type="EC" id="6.2.-.-" evidence="8"/>
<evidence type="ECO:0000256" key="8">
    <source>
        <dbReference type="PIRNR" id="PIRNR006256"/>
    </source>
</evidence>
<accession>B2KBC6</accession>
<dbReference type="InterPro" id="IPR017945">
    <property type="entry name" value="DHBP_synth_RibB-like_a/b_dom"/>
</dbReference>
<dbReference type="InterPro" id="IPR041440">
    <property type="entry name" value="HypF_C"/>
</dbReference>
<sequence length="736" mass="82121">MLRKRILINGVVQGVGFRPFIYKSALKFRLSGFVQNTSAGVITEAQGSKENINKFILFIKQNCPPQAKIEDLKITDIKEKKEKGFLIIASKKDNIQTVFLPPDLAMCKDCGKEILNPKDRRFLYPLTNCTNCGPRLSITKTLPYDRKATTMSKFKMCPACQKEYESPNSRRFHAQPNACPVCGPQVFFKFKNKNFKGLKALKTAAVFLDKGKITAVKSIGGYHLACDAKNPKAVTSLRLSKKRPYKPLAIMFKDLKTAKKYCFINKIEARALLSPAAPIVIVKKKKELKLISDNLNNYGIMLPYTPLHKILFSLLKTDVLVMTSGNAKGGALCSGDGEAFKKLSKIADGFLYHEREIYNKVDDSIMFEALGKMRFIRRARGFAPLPATLAKKAKKSILALGADKTAAFCLVKENKAYLSQYIGDLNKKENGGFYLTALEKNKRLLGINPQVTIADLHPGYFTNKLPFKNVNKIQHHAAHALSVAAEHNLKGRFLAVNLDGSGLGSDGAIWGGEFLAFNNKNWKRAAYFEPLPLPAGDESVSEIWLLTLGAIKKIYGKDWTNYKYLFKNVPRQKFRLALKLIDNGINVYNSSSAGRVFDIVSHIALGITKTTYQAQAAMELEAKCLRLKSPYKVVMEKQNGCYIIKTGEMLKEILSYSRSAEEISARFHAYMVYSVLETAKKLKLKNICLSGGVFQNKVLLKGTVNVLKRAGFNVYLNEQTPCNDGGLALGQAWNMV</sequence>
<dbReference type="AlphaFoldDB" id="B2KBC6"/>
<evidence type="ECO:0000256" key="3">
    <source>
        <dbReference type="ARBA" id="ARBA00022598"/>
    </source>
</evidence>
<evidence type="ECO:0000256" key="6">
    <source>
        <dbReference type="ARBA" id="ARBA00022833"/>
    </source>
</evidence>
<dbReference type="PROSITE" id="PS51160">
    <property type="entry name" value="ACYLPHOSPHATASE_3"/>
    <property type="match status" value="1"/>
</dbReference>
<dbReference type="HOGENOM" id="CLU_009164_0_0_0"/>
<comment type="similarity">
    <text evidence="2 8">Belongs to the carbamoyltransferase HypF family.</text>
</comment>
<organism evidence="12 13">
    <name type="scientific">Elusimicrobium minutum (strain Pei191)</name>
    <dbReference type="NCBI Taxonomy" id="445932"/>
    <lineage>
        <taxon>Bacteria</taxon>
        <taxon>Pseudomonadati</taxon>
        <taxon>Elusimicrobiota</taxon>
        <taxon>Elusimicrobia</taxon>
        <taxon>Elusimicrobiales</taxon>
        <taxon>Elusimicrobiaceae</taxon>
        <taxon>Elusimicrobium</taxon>
    </lineage>
</organism>
<feature type="active site" evidence="9">
    <location>
        <position position="36"/>
    </location>
</feature>
<dbReference type="GO" id="GO:0003998">
    <property type="term" value="F:acylphosphatase activity"/>
    <property type="evidence" value="ECO:0007669"/>
    <property type="project" value="UniProtKB-EC"/>
</dbReference>
<protein>
    <recommendedName>
        <fullName evidence="8">Carbamoyltransferase</fullName>
        <ecNumber evidence="8">6.2.-.-</ecNumber>
    </recommendedName>
</protein>
<keyword evidence="5" id="KW-0863">Zinc-finger</keyword>
<keyword evidence="9" id="KW-0378">Hydrolase</keyword>
<dbReference type="KEGG" id="emi:Emin_0391"/>
<dbReference type="SUPFAM" id="SSF54975">
    <property type="entry name" value="Acylphosphatase/BLUF domain-like"/>
    <property type="match status" value="1"/>
</dbReference>
<dbReference type="InterPro" id="IPR043129">
    <property type="entry name" value="ATPase_NBD"/>
</dbReference>
<dbReference type="UniPathway" id="UPA00335"/>
<dbReference type="InterPro" id="IPR011125">
    <property type="entry name" value="Znf_HypF"/>
</dbReference>
<dbReference type="RefSeq" id="WP_012414563.1">
    <property type="nucleotide sequence ID" value="NC_010644.1"/>
</dbReference>
<keyword evidence="13" id="KW-1185">Reference proteome</keyword>
<comment type="catalytic activity">
    <reaction evidence="9">
        <text>an acyl phosphate + H2O = a carboxylate + phosphate + H(+)</text>
        <dbReference type="Rhea" id="RHEA:14965"/>
        <dbReference type="ChEBI" id="CHEBI:15377"/>
        <dbReference type="ChEBI" id="CHEBI:15378"/>
        <dbReference type="ChEBI" id="CHEBI:29067"/>
        <dbReference type="ChEBI" id="CHEBI:43474"/>
        <dbReference type="ChEBI" id="CHEBI:59918"/>
        <dbReference type="EC" id="3.6.1.7"/>
    </reaction>
</comment>
<dbReference type="EMBL" id="CP001055">
    <property type="protein sequence ID" value="ACC97948.1"/>
    <property type="molecule type" value="Genomic_DNA"/>
</dbReference>
<dbReference type="PROSITE" id="PS00150">
    <property type="entry name" value="ACYLPHOSPHATASE_1"/>
    <property type="match status" value="1"/>
</dbReference>
<evidence type="ECO:0000256" key="7">
    <source>
        <dbReference type="ARBA" id="ARBA00048220"/>
    </source>
</evidence>
<feature type="domain" description="Acylphosphatase-like" evidence="10">
    <location>
        <begin position="3"/>
        <end position="89"/>
    </location>
</feature>
<evidence type="ECO:0000313" key="13">
    <source>
        <dbReference type="Proteomes" id="UP000001029"/>
    </source>
</evidence>
<dbReference type="InterPro" id="IPR004421">
    <property type="entry name" value="Carbamoyltransferase_HypF"/>
</dbReference>
<dbReference type="Proteomes" id="UP000001029">
    <property type="component" value="Chromosome"/>
</dbReference>
<keyword evidence="6" id="KW-0862">Zinc</keyword>
<evidence type="ECO:0000256" key="9">
    <source>
        <dbReference type="PROSITE-ProRule" id="PRU00520"/>
    </source>
</evidence>
<evidence type="ECO:0000313" key="12">
    <source>
        <dbReference type="EMBL" id="ACC97948.1"/>
    </source>
</evidence>
<comment type="catalytic activity">
    <reaction evidence="7">
        <text>C-terminal L-cysteinyl-[HypE protein] + carbamoyl phosphate + ATP + H2O = C-terminal S-carboxamide-L-cysteinyl-[HypE protein] + AMP + phosphate + diphosphate + H(+)</text>
        <dbReference type="Rhea" id="RHEA:55636"/>
        <dbReference type="Rhea" id="RHEA-COMP:14247"/>
        <dbReference type="Rhea" id="RHEA-COMP:14392"/>
        <dbReference type="ChEBI" id="CHEBI:15377"/>
        <dbReference type="ChEBI" id="CHEBI:15378"/>
        <dbReference type="ChEBI" id="CHEBI:30616"/>
        <dbReference type="ChEBI" id="CHEBI:33019"/>
        <dbReference type="ChEBI" id="CHEBI:43474"/>
        <dbReference type="ChEBI" id="CHEBI:58228"/>
        <dbReference type="ChEBI" id="CHEBI:76913"/>
        <dbReference type="ChEBI" id="CHEBI:139126"/>
        <dbReference type="ChEBI" id="CHEBI:456215"/>
    </reaction>
</comment>
<gene>
    <name evidence="12" type="ordered locus">Emin_0391</name>
</gene>
<dbReference type="Pfam" id="PF01300">
    <property type="entry name" value="Sua5_yciO_yrdC"/>
    <property type="match status" value="1"/>
</dbReference>
<dbReference type="InterPro" id="IPR036046">
    <property type="entry name" value="Acylphosphatase-like_dom_sf"/>
</dbReference>
<dbReference type="OrthoDB" id="9808093at2"/>
<dbReference type="InterPro" id="IPR051060">
    <property type="entry name" value="Carbamoyltrans_HypF-like"/>
</dbReference>